<proteinExistence type="predicted"/>
<dbReference type="EMBL" id="CP013747">
    <property type="protein sequence ID" value="ALV41866.1"/>
    <property type="molecule type" value="Genomic_DNA"/>
</dbReference>
<organism evidence="2">
    <name type="scientific">Pseudarthrobacter sulfonivorans</name>
    <dbReference type="NCBI Taxonomy" id="121292"/>
    <lineage>
        <taxon>Bacteria</taxon>
        <taxon>Bacillati</taxon>
        <taxon>Actinomycetota</taxon>
        <taxon>Actinomycetes</taxon>
        <taxon>Micrococcales</taxon>
        <taxon>Micrococcaceae</taxon>
        <taxon>Pseudarthrobacter</taxon>
    </lineage>
</organism>
<feature type="signal peptide" evidence="1">
    <location>
        <begin position="1"/>
        <end position="22"/>
    </location>
</feature>
<gene>
    <name evidence="2" type="ORF">AU252_12430</name>
</gene>
<protein>
    <submittedName>
        <fullName evidence="2">Uncharacterized protein</fullName>
    </submittedName>
</protein>
<evidence type="ECO:0000256" key="1">
    <source>
        <dbReference type="SAM" id="SignalP"/>
    </source>
</evidence>
<dbReference type="PROSITE" id="PS51257">
    <property type="entry name" value="PROKAR_LIPOPROTEIN"/>
    <property type="match status" value="1"/>
</dbReference>
<dbReference type="Proteomes" id="UP000065151">
    <property type="component" value="Chromosome"/>
</dbReference>
<dbReference type="KEGG" id="psul:AU252_12430"/>
<sequence length="247" mass="25308">MRSPAVSGAVIPTAILMALLLAGCGPQPGPTASPSPTVTSAATGTTTAVPTATVSPSATGTAPASAAWTSYTTADGQLTFEHPAAWSVRDPAGELPEGGGAFAEVTNQAGKPLATLRTNMATGSTCLERFPYEVLESEELPLLVQGGAAPWFVFETRGNDAAPGPANTPAAAYGIAWAAPTGDSACAIFHFFTWPPTAAMFGAFYNPGNNVTPGAESLPYLEQAKKYAATPEYQDIKRMITSLRPAS</sequence>
<name>A0A0U3Q9I7_9MICC</name>
<keyword evidence="1" id="KW-0732">Signal</keyword>
<accession>A0A0U3Q9I7</accession>
<evidence type="ECO:0000313" key="3">
    <source>
        <dbReference type="Proteomes" id="UP000065151"/>
    </source>
</evidence>
<evidence type="ECO:0000313" key="2">
    <source>
        <dbReference type="EMBL" id="ALV41866.1"/>
    </source>
</evidence>
<dbReference type="AlphaFoldDB" id="A0A0U3Q9I7"/>
<reference evidence="2 3" key="1">
    <citation type="submission" date="2015-12" db="EMBL/GenBank/DDBJ databases">
        <authorList>
            <person name="Shamseldin A."/>
            <person name="Moawad H."/>
            <person name="Abd El-Rahim W.M."/>
            <person name="Sadowsky M.J."/>
        </authorList>
    </citation>
    <scope>NUCLEOTIDE SEQUENCE [LARGE SCALE GENOMIC DNA]</scope>
    <source>
        <strain evidence="2 3">Ar51</strain>
    </source>
</reference>
<dbReference type="RefSeq" id="WP_058930990.1">
    <property type="nucleotide sequence ID" value="NZ_CP013747.1"/>
</dbReference>
<feature type="chain" id="PRO_5039252017" evidence="1">
    <location>
        <begin position="23"/>
        <end position="247"/>
    </location>
</feature>